<name>X1RBC1_9ZZZZ</name>
<sequence>FSQTYEPVSQPVVSAPSPSVLTPKVTQTVARYPYIVTELQRIGILAGIMLAILVVLALVLA</sequence>
<accession>X1RBC1</accession>
<keyword evidence="1" id="KW-0472">Membrane</keyword>
<dbReference type="AlphaFoldDB" id="X1RBC1"/>
<feature type="transmembrane region" description="Helical" evidence="1">
    <location>
        <begin position="42"/>
        <end position="60"/>
    </location>
</feature>
<evidence type="ECO:0000256" key="1">
    <source>
        <dbReference type="SAM" id="Phobius"/>
    </source>
</evidence>
<proteinExistence type="predicted"/>
<dbReference type="EMBL" id="BARV01043000">
    <property type="protein sequence ID" value="GAI52884.1"/>
    <property type="molecule type" value="Genomic_DNA"/>
</dbReference>
<evidence type="ECO:0000313" key="2">
    <source>
        <dbReference type="EMBL" id="GAI52884.1"/>
    </source>
</evidence>
<protein>
    <submittedName>
        <fullName evidence="2">Uncharacterized protein</fullName>
    </submittedName>
</protein>
<gene>
    <name evidence="2" type="ORF">S06H3_64396</name>
</gene>
<feature type="non-terminal residue" evidence="2">
    <location>
        <position position="1"/>
    </location>
</feature>
<reference evidence="2" key="1">
    <citation type="journal article" date="2014" name="Front. Microbiol.">
        <title>High frequency of phylogenetically diverse reductive dehalogenase-homologous genes in deep subseafloor sedimentary metagenomes.</title>
        <authorList>
            <person name="Kawai M."/>
            <person name="Futagami T."/>
            <person name="Toyoda A."/>
            <person name="Takaki Y."/>
            <person name="Nishi S."/>
            <person name="Hori S."/>
            <person name="Arai W."/>
            <person name="Tsubouchi T."/>
            <person name="Morono Y."/>
            <person name="Uchiyama I."/>
            <person name="Ito T."/>
            <person name="Fujiyama A."/>
            <person name="Inagaki F."/>
            <person name="Takami H."/>
        </authorList>
    </citation>
    <scope>NUCLEOTIDE SEQUENCE</scope>
    <source>
        <strain evidence="2">Expedition CK06-06</strain>
    </source>
</reference>
<comment type="caution">
    <text evidence="2">The sequence shown here is derived from an EMBL/GenBank/DDBJ whole genome shotgun (WGS) entry which is preliminary data.</text>
</comment>
<keyword evidence="1" id="KW-1133">Transmembrane helix</keyword>
<organism evidence="2">
    <name type="scientific">marine sediment metagenome</name>
    <dbReference type="NCBI Taxonomy" id="412755"/>
    <lineage>
        <taxon>unclassified sequences</taxon>
        <taxon>metagenomes</taxon>
        <taxon>ecological metagenomes</taxon>
    </lineage>
</organism>
<keyword evidence="1" id="KW-0812">Transmembrane</keyword>